<evidence type="ECO:0000313" key="2">
    <source>
        <dbReference type="Proteomes" id="UP000250385"/>
    </source>
</evidence>
<protein>
    <submittedName>
        <fullName evidence="1">Uncharacterized protein</fullName>
    </submittedName>
</protein>
<proteinExistence type="predicted"/>
<accession>A0AAP9AYM5</accession>
<sequence>MGKLANPGHYAGIFLRVICHSFTRFSGASSAMHTNDRSLTMVDLFCCAGATARLVSEAGSEELRITVKEIGE</sequence>
<dbReference type="EMBL" id="UASG01000002">
    <property type="protein sequence ID" value="SPX27851.1"/>
    <property type="molecule type" value="Genomic_DNA"/>
</dbReference>
<name>A0AAP9AYM5_ECOLX</name>
<dbReference type="Proteomes" id="UP000250385">
    <property type="component" value="Unassembled WGS sequence"/>
</dbReference>
<gene>
    <name evidence="1" type="ORF">NCTC10279_00012</name>
</gene>
<reference evidence="1 2" key="1">
    <citation type="submission" date="2018-06" db="EMBL/GenBank/DDBJ databases">
        <authorList>
            <consortium name="Pathogen Informatics"/>
            <person name="Doyle S."/>
        </authorList>
    </citation>
    <scope>NUCLEOTIDE SEQUENCE [LARGE SCALE GENOMIC DNA]</scope>
    <source>
        <strain evidence="1 2">NCTC10279</strain>
    </source>
</reference>
<dbReference type="AlphaFoldDB" id="A0AAP9AYM5"/>
<evidence type="ECO:0000313" key="1">
    <source>
        <dbReference type="EMBL" id="SPX27851.1"/>
    </source>
</evidence>
<comment type="caution">
    <text evidence="1">The sequence shown here is derived from an EMBL/GenBank/DDBJ whole genome shotgun (WGS) entry which is preliminary data.</text>
</comment>
<organism evidence="1 2">
    <name type="scientific">Escherichia coli</name>
    <dbReference type="NCBI Taxonomy" id="562"/>
    <lineage>
        <taxon>Bacteria</taxon>
        <taxon>Pseudomonadati</taxon>
        <taxon>Pseudomonadota</taxon>
        <taxon>Gammaproteobacteria</taxon>
        <taxon>Enterobacterales</taxon>
        <taxon>Enterobacteriaceae</taxon>
        <taxon>Escherichia</taxon>
    </lineage>
</organism>